<dbReference type="EMBL" id="JADEWF010000002">
    <property type="protein sequence ID" value="MBE9217461.1"/>
    <property type="molecule type" value="Genomic_DNA"/>
</dbReference>
<reference evidence="1" key="1">
    <citation type="submission" date="2020-10" db="EMBL/GenBank/DDBJ databases">
        <authorList>
            <person name="Castelo-Branco R."/>
            <person name="Eusebio N."/>
            <person name="Adriana R."/>
            <person name="Vieira A."/>
            <person name="Brugerolle De Fraissinette N."/>
            <person name="Rezende De Castro R."/>
            <person name="Schneider M.P."/>
            <person name="Vasconcelos V."/>
            <person name="Leao P.N."/>
        </authorList>
    </citation>
    <scope>NUCLEOTIDE SEQUENCE</scope>
    <source>
        <strain evidence="1">LEGE 04289</strain>
    </source>
</reference>
<dbReference type="Proteomes" id="UP000597867">
    <property type="component" value="Unassembled WGS sequence"/>
</dbReference>
<keyword evidence="2" id="KW-1185">Reference proteome</keyword>
<protein>
    <submittedName>
        <fullName evidence="1">Uncharacterized protein</fullName>
    </submittedName>
</protein>
<name>A0ACC5PXI4_DOLFA</name>
<sequence length="306" mass="35086">MNAIRFHYSLVNKKIPILVDSTDINYYFQEQGYQTILFDDYDFASQQLAFAVISDYSYHDRLIQLSHNSKSTIIHLLAVRYDINPQIIAYSFEQLLSCDLTQVLELRANTYEQIAEVEDELYLSDHRGTKLKCLLSESLEVINTEDELEPGSFYSISEMLESGIVNIQSDKSSFSLDGTFFFDGIIYACANPQVRERHQDALTYLLEKVNSSQEKYIHIEDNTITHLILDGRDETSILLEMDYGLERNLSFTEIGFGCNKNIEKNLNWQINSIMNQGVYGTHIGIGMAQKSPYIDFISQSLTLPAL</sequence>
<organism evidence="1 2">
    <name type="scientific">Dolichospermum flos-aquae LEGE 04289</name>
    <dbReference type="NCBI Taxonomy" id="1828708"/>
    <lineage>
        <taxon>Bacteria</taxon>
        <taxon>Bacillati</taxon>
        <taxon>Cyanobacteriota</taxon>
        <taxon>Cyanophyceae</taxon>
        <taxon>Nostocales</taxon>
        <taxon>Aphanizomenonaceae</taxon>
        <taxon>Dolichospermum</taxon>
    </lineage>
</organism>
<proteinExistence type="predicted"/>
<gene>
    <name evidence="1" type="ORF">IQ222_01270</name>
</gene>
<evidence type="ECO:0000313" key="1">
    <source>
        <dbReference type="EMBL" id="MBE9217461.1"/>
    </source>
</evidence>
<evidence type="ECO:0000313" key="2">
    <source>
        <dbReference type="Proteomes" id="UP000597867"/>
    </source>
</evidence>
<accession>A0ACC5PXI4</accession>
<comment type="caution">
    <text evidence="1">The sequence shown here is derived from an EMBL/GenBank/DDBJ whole genome shotgun (WGS) entry which is preliminary data.</text>
</comment>